<dbReference type="NCBIfam" id="TIGR01011">
    <property type="entry name" value="rpsB_bact"/>
    <property type="match status" value="1"/>
</dbReference>
<accession>A0A8H4W650</accession>
<dbReference type="GO" id="GO:0005763">
    <property type="term" value="C:mitochondrial small ribosomal subunit"/>
    <property type="evidence" value="ECO:0007669"/>
    <property type="project" value="TreeGrafter"/>
</dbReference>
<keyword evidence="6" id="KW-1185">Reference proteome</keyword>
<dbReference type="CDD" id="cd01425">
    <property type="entry name" value="RPS2"/>
    <property type="match status" value="1"/>
</dbReference>
<gene>
    <name evidence="5" type="ORF">G7Y89_g2400</name>
</gene>
<comment type="similarity">
    <text evidence="1">Belongs to the universal ribosomal protein uS2 family.</text>
</comment>
<dbReference type="Proteomes" id="UP000566819">
    <property type="component" value="Unassembled WGS sequence"/>
</dbReference>
<reference evidence="5 6" key="1">
    <citation type="submission" date="2020-03" db="EMBL/GenBank/DDBJ databases">
        <title>Draft Genome Sequence of Cudoniella acicularis.</title>
        <authorList>
            <person name="Buettner E."/>
            <person name="Kellner H."/>
        </authorList>
    </citation>
    <scope>NUCLEOTIDE SEQUENCE [LARGE SCALE GENOMIC DNA]</scope>
    <source>
        <strain evidence="5 6">DSM 108380</strain>
    </source>
</reference>
<dbReference type="EMBL" id="JAAMPI010000104">
    <property type="protein sequence ID" value="KAF4635698.1"/>
    <property type="molecule type" value="Genomic_DNA"/>
</dbReference>
<dbReference type="InterPro" id="IPR005706">
    <property type="entry name" value="Ribosomal_uS2_bac/mit/plastid"/>
</dbReference>
<dbReference type="Gene3D" id="3.40.50.10490">
    <property type="entry name" value="Glucose-6-phosphate isomerase like protein, domain 1"/>
    <property type="match status" value="1"/>
</dbReference>
<dbReference type="GO" id="GO:0003735">
    <property type="term" value="F:structural constituent of ribosome"/>
    <property type="evidence" value="ECO:0007669"/>
    <property type="project" value="InterPro"/>
</dbReference>
<dbReference type="PRINTS" id="PR00395">
    <property type="entry name" value="RIBOSOMALS2"/>
</dbReference>
<keyword evidence="2" id="KW-0689">Ribosomal protein</keyword>
<dbReference type="FunFam" id="3.40.50.10490:FF:000061">
    <property type="entry name" value="40S ribosomal protein S2, putative"/>
    <property type="match status" value="1"/>
</dbReference>
<evidence type="ECO:0008006" key="7">
    <source>
        <dbReference type="Google" id="ProtNLM"/>
    </source>
</evidence>
<dbReference type="GO" id="GO:0006412">
    <property type="term" value="P:translation"/>
    <property type="evidence" value="ECO:0007669"/>
    <property type="project" value="InterPro"/>
</dbReference>
<dbReference type="InterPro" id="IPR001865">
    <property type="entry name" value="Ribosomal_uS2"/>
</dbReference>
<dbReference type="InterPro" id="IPR018130">
    <property type="entry name" value="Ribosomal_uS2_CS"/>
</dbReference>
<dbReference type="PROSITE" id="PS00962">
    <property type="entry name" value="RIBOSOMAL_S2_1"/>
    <property type="match status" value="1"/>
</dbReference>
<feature type="compositionally biased region" description="Basic and acidic residues" evidence="4">
    <location>
        <begin position="362"/>
        <end position="382"/>
    </location>
</feature>
<dbReference type="AlphaFoldDB" id="A0A8H4W650"/>
<dbReference type="PANTHER" id="PTHR12534">
    <property type="entry name" value="30S RIBOSOMAL PROTEIN S2 PROKARYOTIC AND ORGANELLAR"/>
    <property type="match status" value="1"/>
</dbReference>
<proteinExistence type="inferred from homology"/>
<dbReference type="Pfam" id="PF00318">
    <property type="entry name" value="Ribosomal_S2"/>
    <property type="match status" value="1"/>
</dbReference>
<name>A0A8H4W650_9HELO</name>
<dbReference type="OrthoDB" id="2320368at2759"/>
<protein>
    <recommendedName>
        <fullName evidence="7">Ribosomal protein S2</fullName>
    </recommendedName>
</protein>
<evidence type="ECO:0000256" key="2">
    <source>
        <dbReference type="ARBA" id="ARBA00022980"/>
    </source>
</evidence>
<evidence type="ECO:0000256" key="4">
    <source>
        <dbReference type="SAM" id="MobiDB-lite"/>
    </source>
</evidence>
<evidence type="ECO:0000313" key="5">
    <source>
        <dbReference type="EMBL" id="KAF4635698.1"/>
    </source>
</evidence>
<organism evidence="5 6">
    <name type="scientific">Cudoniella acicularis</name>
    <dbReference type="NCBI Taxonomy" id="354080"/>
    <lineage>
        <taxon>Eukaryota</taxon>
        <taxon>Fungi</taxon>
        <taxon>Dikarya</taxon>
        <taxon>Ascomycota</taxon>
        <taxon>Pezizomycotina</taxon>
        <taxon>Leotiomycetes</taxon>
        <taxon>Helotiales</taxon>
        <taxon>Tricladiaceae</taxon>
        <taxon>Cudoniella</taxon>
    </lineage>
</organism>
<evidence type="ECO:0000256" key="3">
    <source>
        <dbReference type="ARBA" id="ARBA00023274"/>
    </source>
</evidence>
<dbReference type="HAMAP" id="MF_00291_B">
    <property type="entry name" value="Ribosomal_uS2_B"/>
    <property type="match status" value="1"/>
</dbReference>
<evidence type="ECO:0000313" key="6">
    <source>
        <dbReference type="Proteomes" id="UP000566819"/>
    </source>
</evidence>
<evidence type="ECO:0000256" key="1">
    <source>
        <dbReference type="ARBA" id="ARBA00006242"/>
    </source>
</evidence>
<sequence length="389" mass="43007">MILRNVAIRHGRQALAAPLRKSFFRALNTEALTHDTAAIEHSIQNHAKETHSIEATINQLHLTKSFVPPSDEGEPSDEVKQNYAIKQHIKKRTAKLGSIVEKHYEPEALVINPPGPEHVTLELLLASQSHLGHSTSLWNPANQRYIFGVRQGIHIISLEETAAHLRRAAKVVEGVAYHGGLILFVGTRAGQAACVVKAAQLSKGCHLFERWTPGSITNKDQILGKCDIKVVDKDDVEITQGYEEKLEGWTALKPDLVVCLNPLENYIMLHECGLNNIPTIGIVDTDADPTWVTYPIPANDDSLRCVQVIAGVLGRAGEEGQRKRLEVAREGQVTWLPPPGLGKPETEEDKKRAAVKVKKASKPSDEQEQERTRGTRGRRGELDGEDLEL</sequence>
<feature type="region of interest" description="Disordered" evidence="4">
    <location>
        <begin position="334"/>
        <end position="389"/>
    </location>
</feature>
<comment type="caution">
    <text evidence="5">The sequence shown here is derived from an EMBL/GenBank/DDBJ whole genome shotgun (WGS) entry which is preliminary data.</text>
</comment>
<dbReference type="PANTHER" id="PTHR12534:SF0">
    <property type="entry name" value="SMALL RIBOSOMAL SUBUNIT PROTEIN US2M"/>
    <property type="match status" value="1"/>
</dbReference>
<keyword evidence="3" id="KW-0687">Ribonucleoprotein</keyword>
<dbReference type="InterPro" id="IPR023591">
    <property type="entry name" value="Ribosomal_uS2_flav_dom_sf"/>
</dbReference>
<dbReference type="SUPFAM" id="SSF52313">
    <property type="entry name" value="Ribosomal protein S2"/>
    <property type="match status" value="1"/>
</dbReference>